<name>A0ABC8JQ19_ERUVS</name>
<sequence length="102" mass="12009">MEEFWSLYNNMHPPTKWVHGSDLYCFKHEIEPKLEDPVSANGGKWTMMFPKAQTTLEFNWLNTLSIGKQWKELLGCNETIGFIFHIEDAKTLDRNAKLRYTV</sequence>
<accession>A0ABC8JQ19</accession>
<evidence type="ECO:0000256" key="5">
    <source>
        <dbReference type="ARBA" id="ARBA00022917"/>
    </source>
</evidence>
<dbReference type="InterPro" id="IPR023398">
    <property type="entry name" value="TIF_eIF4e-like"/>
</dbReference>
<organism evidence="8 9">
    <name type="scientific">Eruca vesicaria subsp. sativa</name>
    <name type="common">Garden rocket</name>
    <name type="synonym">Eruca sativa</name>
    <dbReference type="NCBI Taxonomy" id="29727"/>
    <lineage>
        <taxon>Eukaryota</taxon>
        <taxon>Viridiplantae</taxon>
        <taxon>Streptophyta</taxon>
        <taxon>Embryophyta</taxon>
        <taxon>Tracheophyta</taxon>
        <taxon>Spermatophyta</taxon>
        <taxon>Magnoliopsida</taxon>
        <taxon>eudicotyledons</taxon>
        <taxon>Gunneridae</taxon>
        <taxon>Pentapetalae</taxon>
        <taxon>rosids</taxon>
        <taxon>malvids</taxon>
        <taxon>Brassicales</taxon>
        <taxon>Brassicaceae</taxon>
        <taxon>Brassiceae</taxon>
        <taxon>Eruca</taxon>
    </lineage>
</organism>
<keyword evidence="9" id="KW-1185">Reference proteome</keyword>
<dbReference type="Pfam" id="PF01652">
    <property type="entry name" value="IF4E"/>
    <property type="match status" value="1"/>
</dbReference>
<dbReference type="GO" id="GO:0003723">
    <property type="term" value="F:RNA binding"/>
    <property type="evidence" value="ECO:0007669"/>
    <property type="project" value="UniProtKB-KW"/>
</dbReference>
<dbReference type="SUPFAM" id="SSF55418">
    <property type="entry name" value="eIF4e-like"/>
    <property type="match status" value="1"/>
</dbReference>
<evidence type="ECO:0000256" key="2">
    <source>
        <dbReference type="ARBA" id="ARBA00022540"/>
    </source>
</evidence>
<keyword evidence="5 7" id="KW-0648">Protein biosynthesis</keyword>
<dbReference type="GO" id="GO:0006417">
    <property type="term" value="P:regulation of translation"/>
    <property type="evidence" value="ECO:0007669"/>
    <property type="project" value="UniProtKB-KW"/>
</dbReference>
<evidence type="ECO:0000256" key="7">
    <source>
        <dbReference type="RuleBase" id="RU004374"/>
    </source>
</evidence>
<comment type="similarity">
    <text evidence="1 7">Belongs to the eukaryotic initiation factor 4E family.</text>
</comment>
<evidence type="ECO:0000313" key="8">
    <source>
        <dbReference type="EMBL" id="CAH8334777.1"/>
    </source>
</evidence>
<dbReference type="Proteomes" id="UP001642260">
    <property type="component" value="Unassembled WGS sequence"/>
</dbReference>
<evidence type="ECO:0000256" key="4">
    <source>
        <dbReference type="ARBA" id="ARBA00022884"/>
    </source>
</evidence>
<keyword evidence="3" id="KW-0810">Translation regulation</keyword>
<evidence type="ECO:0000256" key="3">
    <source>
        <dbReference type="ARBA" id="ARBA00022845"/>
    </source>
</evidence>
<protein>
    <recommendedName>
        <fullName evidence="6">mRNA cap-binding protein</fullName>
    </recommendedName>
</protein>
<dbReference type="PANTHER" id="PTHR11960">
    <property type="entry name" value="EUKARYOTIC TRANSLATION INITIATION FACTOR 4E RELATED"/>
    <property type="match status" value="1"/>
</dbReference>
<evidence type="ECO:0000256" key="6">
    <source>
        <dbReference type="ARBA" id="ARBA00030245"/>
    </source>
</evidence>
<dbReference type="InterPro" id="IPR001040">
    <property type="entry name" value="TIF_eIF_4E"/>
</dbReference>
<evidence type="ECO:0000256" key="1">
    <source>
        <dbReference type="ARBA" id="ARBA00009860"/>
    </source>
</evidence>
<dbReference type="EMBL" id="CAKOAT010126266">
    <property type="protein sequence ID" value="CAH8334777.1"/>
    <property type="molecule type" value="Genomic_DNA"/>
</dbReference>
<gene>
    <name evidence="8" type="ORF">ERUC_LOCUS13383</name>
</gene>
<dbReference type="AlphaFoldDB" id="A0ABC8JQ19"/>
<keyword evidence="2 7" id="KW-0396">Initiation factor</keyword>
<comment type="caution">
    <text evidence="8">The sequence shown here is derived from an EMBL/GenBank/DDBJ whole genome shotgun (WGS) entry which is preliminary data.</text>
</comment>
<dbReference type="GO" id="GO:0003743">
    <property type="term" value="F:translation initiation factor activity"/>
    <property type="evidence" value="ECO:0007669"/>
    <property type="project" value="UniProtKB-KW"/>
</dbReference>
<evidence type="ECO:0000313" key="9">
    <source>
        <dbReference type="Proteomes" id="UP001642260"/>
    </source>
</evidence>
<reference evidence="8 9" key="1">
    <citation type="submission" date="2022-03" db="EMBL/GenBank/DDBJ databases">
        <authorList>
            <person name="Macdonald S."/>
            <person name="Ahmed S."/>
            <person name="Newling K."/>
        </authorList>
    </citation>
    <scope>NUCLEOTIDE SEQUENCE [LARGE SCALE GENOMIC DNA]</scope>
</reference>
<proteinExistence type="inferred from homology"/>
<dbReference type="Gene3D" id="3.30.760.10">
    <property type="entry name" value="RNA Cap, Translation Initiation Factor Eif4e"/>
    <property type="match status" value="1"/>
</dbReference>
<dbReference type="PANTHER" id="PTHR11960:SF44">
    <property type="entry name" value="EUKARYOTIC TRANSLATION INITIATION FACTOR 4E-2-RELATED"/>
    <property type="match status" value="1"/>
</dbReference>
<dbReference type="GO" id="GO:0009615">
    <property type="term" value="P:response to virus"/>
    <property type="evidence" value="ECO:0007669"/>
    <property type="project" value="UniProtKB-ARBA"/>
</dbReference>
<keyword evidence="4 7" id="KW-0694">RNA-binding</keyword>